<organism evidence="1 2">
    <name type="scientific">Nicotiana tabacum</name>
    <name type="common">Common tobacco</name>
    <dbReference type="NCBI Taxonomy" id="4097"/>
    <lineage>
        <taxon>Eukaryota</taxon>
        <taxon>Viridiplantae</taxon>
        <taxon>Streptophyta</taxon>
        <taxon>Embryophyta</taxon>
        <taxon>Tracheophyta</taxon>
        <taxon>Spermatophyta</taxon>
        <taxon>Magnoliopsida</taxon>
        <taxon>eudicotyledons</taxon>
        <taxon>Gunneridae</taxon>
        <taxon>Pentapetalae</taxon>
        <taxon>asterids</taxon>
        <taxon>lamiids</taxon>
        <taxon>Solanales</taxon>
        <taxon>Solanaceae</taxon>
        <taxon>Nicotianoideae</taxon>
        <taxon>Nicotianeae</taxon>
        <taxon>Nicotiana</taxon>
    </lineage>
</organism>
<dbReference type="GeneID" id="107763544"/>
<dbReference type="PaxDb" id="4097-A0A1S3XCG2"/>
<dbReference type="Proteomes" id="UP000790787">
    <property type="component" value="Chromosome 3"/>
</dbReference>
<dbReference type="PANTHER" id="PTHR21477">
    <property type="entry name" value="ZGC:172139"/>
    <property type="match status" value="1"/>
</dbReference>
<proteinExistence type="predicted"/>
<dbReference type="OrthoDB" id="1641131at2759"/>
<keyword evidence="1" id="KW-1185">Reference proteome</keyword>
<reference evidence="2" key="2">
    <citation type="submission" date="2025-08" db="UniProtKB">
        <authorList>
            <consortium name="RefSeq"/>
        </authorList>
    </citation>
    <scope>IDENTIFICATION</scope>
    <source>
        <tissue evidence="2">Leaf</tissue>
    </source>
</reference>
<name>A0A1S3XCG2_TOBAC</name>
<dbReference type="PANTHER" id="PTHR21477:SF31">
    <property type="entry name" value="PROTEIN PHLOEM PROTEIN 2-LIKE A10-LIKE"/>
    <property type="match status" value="1"/>
</dbReference>
<dbReference type="OMA" id="MWRLHEG"/>
<dbReference type="AlphaFoldDB" id="A0A1S3XCG2"/>
<dbReference type="STRING" id="4097.A0A1S3XCG2"/>
<reference evidence="1" key="1">
    <citation type="journal article" date="2014" name="Nat. Commun.">
        <title>The tobacco genome sequence and its comparison with those of tomato and potato.</title>
        <authorList>
            <person name="Sierro N."/>
            <person name="Battey J.N."/>
            <person name="Ouadi S."/>
            <person name="Bakaher N."/>
            <person name="Bovet L."/>
            <person name="Willig A."/>
            <person name="Goepfert S."/>
            <person name="Peitsch M.C."/>
            <person name="Ivanov N.V."/>
        </authorList>
    </citation>
    <scope>NUCLEOTIDE SEQUENCE [LARGE SCALE GENOMIC DNA]</scope>
</reference>
<accession>A0A1S3XCG2</accession>
<sequence length="423" mass="46696">MALNYVDLKLVRKGLDFTRKDRNLVVALGALGVTSYGAYRAYWSPSMVRKREKILKIIGAFVSLAEMVSDSADVIGILSKDLKEFIASDSVQIPRSLKQISKIAKSDEFSQSVVNVTSALTVGVVKGYQQETAKNGVSGVANSGPFDHILDKLFSDAGSGFASVIVGSFAKNLVLAFCSDKKGNGTDCEFEYSVPGWVDVLCQDKCRELIGNCVQLFVSTAVAVYLDKTMNINTYNEIFSGLTNPKHEAKMRDMLVAICSGAIGTFVKTSHKVLTSTDMDMDMDGTTSKIYSSSLPLSFKAKQFMDEDQNMYNGWTNKVSYTLAAPKNKRFILDLTGRVTFESVRSFLEFLLEKLRECLRKSIDVVQEEVKYLRRSVDVIQEEVVDTSAEAYRYVSGKSSTAVSVCLTLCLHILNGPWILVPN</sequence>
<dbReference type="InterPro" id="IPR019141">
    <property type="entry name" value="DUF2045"/>
</dbReference>
<evidence type="ECO:0000313" key="2">
    <source>
        <dbReference type="RefSeq" id="XP_016437514.1"/>
    </source>
</evidence>
<dbReference type="RefSeq" id="XP_016437514.1">
    <property type="nucleotide sequence ID" value="XM_016582028.1"/>
</dbReference>
<dbReference type="RefSeq" id="XP_016437514.1">
    <property type="nucleotide sequence ID" value="XM_016582028.2"/>
</dbReference>
<protein>
    <submittedName>
        <fullName evidence="2">Protein PHLOEM PROTEIN 2-LIKE A10</fullName>
    </submittedName>
</protein>
<gene>
    <name evidence="2" type="primary">LOC107763544</name>
</gene>
<dbReference type="KEGG" id="nta:107763544"/>
<evidence type="ECO:0000313" key="1">
    <source>
        <dbReference type="Proteomes" id="UP000790787"/>
    </source>
</evidence>